<dbReference type="InterPro" id="IPR036286">
    <property type="entry name" value="LexA/Signal_pep-like_sf"/>
</dbReference>
<dbReference type="Gene3D" id="2.10.109.10">
    <property type="entry name" value="Umud Fragment, subunit A"/>
    <property type="match status" value="1"/>
</dbReference>
<keyword evidence="5" id="KW-0234">DNA repair</keyword>
<dbReference type="InterPro" id="IPR050077">
    <property type="entry name" value="LexA_repressor"/>
</dbReference>
<accession>A0A1I3QTN2</accession>
<gene>
    <name evidence="9" type="ORF">SAMN05518863_101281</name>
</gene>
<evidence type="ECO:0000256" key="6">
    <source>
        <dbReference type="ARBA" id="ARBA00023236"/>
    </source>
</evidence>
<comment type="similarity">
    <text evidence="1 7">Belongs to the peptidase S24 family.</text>
</comment>
<name>A0A1I3QTN2_9GAMM</name>
<evidence type="ECO:0000256" key="3">
    <source>
        <dbReference type="ARBA" id="ARBA00022801"/>
    </source>
</evidence>
<evidence type="ECO:0000259" key="8">
    <source>
        <dbReference type="Pfam" id="PF00717"/>
    </source>
</evidence>
<sequence>MKTISRPFIHETLKLPLYLERVPCGFPSPAQDYVEDTLDLNKLVVKHPSATYFVRVSGDSMVGAGISDGDLLVVDRSLTATHGDIVVASVAGEFTVKELRTRPFVQLIPHNIHYSPINFRDEEELQIFGVVTFTLKSNRNVRAS</sequence>
<dbReference type="InterPro" id="IPR006197">
    <property type="entry name" value="Peptidase_S24_LexA"/>
</dbReference>
<dbReference type="NCBIfam" id="NF007621">
    <property type="entry name" value="PRK10276.1"/>
    <property type="match status" value="1"/>
</dbReference>
<dbReference type="PANTHER" id="PTHR33516:SF2">
    <property type="entry name" value="LEXA REPRESSOR-RELATED"/>
    <property type="match status" value="1"/>
</dbReference>
<evidence type="ECO:0000313" key="9">
    <source>
        <dbReference type="EMBL" id="SFJ37653.1"/>
    </source>
</evidence>
<evidence type="ECO:0000256" key="4">
    <source>
        <dbReference type="ARBA" id="ARBA00022813"/>
    </source>
</evidence>
<dbReference type="PRINTS" id="PR00726">
    <property type="entry name" value="LEXASERPTASE"/>
</dbReference>
<keyword evidence="10" id="KW-1185">Reference proteome</keyword>
<dbReference type="Pfam" id="PF00717">
    <property type="entry name" value="Peptidase_S24"/>
    <property type="match status" value="1"/>
</dbReference>
<evidence type="ECO:0000313" key="10">
    <source>
        <dbReference type="Proteomes" id="UP000198841"/>
    </source>
</evidence>
<evidence type="ECO:0000256" key="1">
    <source>
        <dbReference type="ARBA" id="ARBA00007484"/>
    </source>
</evidence>
<evidence type="ECO:0000256" key="2">
    <source>
        <dbReference type="ARBA" id="ARBA00022763"/>
    </source>
</evidence>
<dbReference type="Proteomes" id="UP000198841">
    <property type="component" value="Unassembled WGS sequence"/>
</dbReference>
<dbReference type="SUPFAM" id="SSF51306">
    <property type="entry name" value="LexA/Signal peptidase"/>
    <property type="match status" value="1"/>
</dbReference>
<dbReference type="InterPro" id="IPR015927">
    <property type="entry name" value="Peptidase_S24_S26A/B/C"/>
</dbReference>
<feature type="domain" description="Peptidase S24/S26A/S26B/S26C" evidence="8">
    <location>
        <begin position="16"/>
        <end position="131"/>
    </location>
</feature>
<dbReference type="CDD" id="cd06529">
    <property type="entry name" value="S24_LexA-like"/>
    <property type="match status" value="1"/>
</dbReference>
<dbReference type="InterPro" id="IPR039418">
    <property type="entry name" value="LexA-like"/>
</dbReference>
<keyword evidence="4 7" id="KW-0068">Autocatalytic cleavage</keyword>
<protein>
    <submittedName>
        <fullName evidence="9">DNA polymerase V</fullName>
    </submittedName>
</protein>
<proteinExistence type="inferred from homology"/>
<keyword evidence="6" id="KW-0742">SOS response</keyword>
<dbReference type="RefSeq" id="WP_008102823.1">
    <property type="nucleotide sequence ID" value="NZ_FOSD01000001.1"/>
</dbReference>
<keyword evidence="3 7" id="KW-0378">Hydrolase</keyword>
<evidence type="ECO:0000256" key="5">
    <source>
        <dbReference type="ARBA" id="ARBA00023204"/>
    </source>
</evidence>
<keyword evidence="2" id="KW-0227">DNA damage</keyword>
<reference evidence="9 10" key="1">
    <citation type="submission" date="2016-10" db="EMBL/GenBank/DDBJ databases">
        <authorList>
            <person name="Varghese N."/>
            <person name="Submissions S."/>
        </authorList>
    </citation>
    <scope>NUCLEOTIDE SEQUENCE [LARGE SCALE GENOMIC DNA]</scope>
    <source>
        <strain evidence="9 10">YR512</strain>
    </source>
</reference>
<comment type="caution">
    <text evidence="9">The sequence shown here is derived from an EMBL/GenBank/DDBJ whole genome shotgun (WGS) entry which is preliminary data.</text>
</comment>
<dbReference type="EMBL" id="FOSD01000001">
    <property type="protein sequence ID" value="SFJ37653.1"/>
    <property type="molecule type" value="Genomic_DNA"/>
</dbReference>
<evidence type="ECO:0000256" key="7">
    <source>
        <dbReference type="RuleBase" id="RU003991"/>
    </source>
</evidence>
<dbReference type="PANTHER" id="PTHR33516">
    <property type="entry name" value="LEXA REPRESSOR"/>
    <property type="match status" value="1"/>
</dbReference>
<organism evidence="9 10">
    <name type="scientific">Candidatus Pantoea symbiotica</name>
    <dbReference type="NCBI Taxonomy" id="1884370"/>
    <lineage>
        <taxon>Bacteria</taxon>
        <taxon>Pseudomonadati</taxon>
        <taxon>Pseudomonadota</taxon>
        <taxon>Gammaproteobacteria</taxon>
        <taxon>Enterobacterales</taxon>
        <taxon>Erwiniaceae</taxon>
        <taxon>Pantoea</taxon>
    </lineage>
</organism>